<comment type="caution">
    <text evidence="9">The sequence shown here is derived from an EMBL/GenBank/DDBJ whole genome shotgun (WGS) entry which is preliminary data.</text>
</comment>
<evidence type="ECO:0000313" key="9">
    <source>
        <dbReference type="EMBL" id="NLR75946.1"/>
    </source>
</evidence>
<evidence type="ECO:0000256" key="6">
    <source>
        <dbReference type="ARBA" id="ARBA00022840"/>
    </source>
</evidence>
<dbReference type="CDD" id="cd03257">
    <property type="entry name" value="ABC_NikE_OppD_transporters"/>
    <property type="match status" value="1"/>
</dbReference>
<dbReference type="AlphaFoldDB" id="A0A847SET6"/>
<keyword evidence="7" id="KW-0472">Membrane</keyword>
<evidence type="ECO:0000259" key="8">
    <source>
        <dbReference type="PROSITE" id="PS50893"/>
    </source>
</evidence>
<dbReference type="InterPro" id="IPR050388">
    <property type="entry name" value="ABC_Ni/Peptide_Import"/>
</dbReference>
<dbReference type="PANTHER" id="PTHR43297:SF2">
    <property type="entry name" value="DIPEPTIDE TRANSPORT ATP-BINDING PROTEIN DPPD"/>
    <property type="match status" value="1"/>
</dbReference>
<evidence type="ECO:0000256" key="2">
    <source>
        <dbReference type="ARBA" id="ARBA00005417"/>
    </source>
</evidence>
<keyword evidence="3" id="KW-0813">Transport</keyword>
<name>A0A847SET6_9NEIS</name>
<feature type="domain" description="ABC transporter" evidence="8">
    <location>
        <begin position="4"/>
        <end position="253"/>
    </location>
</feature>
<dbReference type="PANTHER" id="PTHR43297">
    <property type="entry name" value="OLIGOPEPTIDE TRANSPORT ATP-BINDING PROTEIN APPD"/>
    <property type="match status" value="1"/>
</dbReference>
<dbReference type="Gene3D" id="3.40.50.300">
    <property type="entry name" value="P-loop containing nucleotide triphosphate hydrolases"/>
    <property type="match status" value="1"/>
</dbReference>
<dbReference type="GO" id="GO:0005524">
    <property type="term" value="F:ATP binding"/>
    <property type="evidence" value="ECO:0007669"/>
    <property type="project" value="UniProtKB-KW"/>
</dbReference>
<keyword evidence="10" id="KW-1185">Reference proteome</keyword>
<dbReference type="InterPro" id="IPR003439">
    <property type="entry name" value="ABC_transporter-like_ATP-bd"/>
</dbReference>
<evidence type="ECO:0000256" key="5">
    <source>
        <dbReference type="ARBA" id="ARBA00022741"/>
    </source>
</evidence>
<sequence>MPELLVENLHIRYPSRTGWQSVVNGVSFQLGTERLGIVGKSGSGKSMTAKALMGLVPSPGLVSANRLTLDGTDLLSLSPKAWRAWRGRQISMVMQDPKHALNPVQKVGVQIAEAGLLHGALTRSQARMQVLSLLQSVGVQDPERVADCYPHQLSGGLGQRVMIAAMLMASPTLLIADEPTSALDAMVRSQVLDVMDAEIRRRGMGLLLISHDLGMVARYCDRVLIMYRGQIVEECVASQLHQARHPYTRGLLACQPSAARRGQLLPVLDRSQLPEAMSA</sequence>
<dbReference type="GO" id="GO:0005886">
    <property type="term" value="C:plasma membrane"/>
    <property type="evidence" value="ECO:0007669"/>
    <property type="project" value="UniProtKB-SubCell"/>
</dbReference>
<dbReference type="PROSITE" id="PS50893">
    <property type="entry name" value="ABC_TRANSPORTER_2"/>
    <property type="match status" value="1"/>
</dbReference>
<evidence type="ECO:0000256" key="3">
    <source>
        <dbReference type="ARBA" id="ARBA00022448"/>
    </source>
</evidence>
<protein>
    <submittedName>
        <fullName evidence="9">ABC transporter ATP-binding protein</fullName>
    </submittedName>
</protein>
<keyword evidence="4" id="KW-1003">Cell membrane</keyword>
<evidence type="ECO:0000256" key="4">
    <source>
        <dbReference type="ARBA" id="ARBA00022475"/>
    </source>
</evidence>
<dbReference type="EMBL" id="JABAIM010000002">
    <property type="protein sequence ID" value="NLR75946.1"/>
    <property type="molecule type" value="Genomic_DNA"/>
</dbReference>
<reference evidence="9 10" key="1">
    <citation type="submission" date="2020-04" db="EMBL/GenBank/DDBJ databases">
        <title>Draft genome of Leeia sp. IMCC25680.</title>
        <authorList>
            <person name="Song J."/>
            <person name="Cho J.-C."/>
        </authorList>
    </citation>
    <scope>NUCLEOTIDE SEQUENCE [LARGE SCALE GENOMIC DNA]</scope>
    <source>
        <strain evidence="9 10">IMCC25680</strain>
    </source>
</reference>
<accession>A0A847SET6</accession>
<comment type="subcellular location">
    <subcellularLocation>
        <location evidence="1">Cell inner membrane</location>
        <topology evidence="1">Peripheral membrane protein</topology>
    </subcellularLocation>
</comment>
<gene>
    <name evidence="9" type="ORF">HF682_12330</name>
</gene>
<dbReference type="Proteomes" id="UP000587991">
    <property type="component" value="Unassembled WGS sequence"/>
</dbReference>
<comment type="similarity">
    <text evidence="2">Belongs to the ABC transporter superfamily.</text>
</comment>
<dbReference type="GO" id="GO:0016887">
    <property type="term" value="F:ATP hydrolysis activity"/>
    <property type="evidence" value="ECO:0007669"/>
    <property type="project" value="InterPro"/>
</dbReference>
<dbReference type="InterPro" id="IPR003593">
    <property type="entry name" value="AAA+_ATPase"/>
</dbReference>
<evidence type="ECO:0000313" key="10">
    <source>
        <dbReference type="Proteomes" id="UP000587991"/>
    </source>
</evidence>
<dbReference type="SUPFAM" id="SSF52540">
    <property type="entry name" value="P-loop containing nucleoside triphosphate hydrolases"/>
    <property type="match status" value="1"/>
</dbReference>
<dbReference type="SMART" id="SM00382">
    <property type="entry name" value="AAA"/>
    <property type="match status" value="1"/>
</dbReference>
<dbReference type="RefSeq" id="WP_168877572.1">
    <property type="nucleotide sequence ID" value="NZ_JABAIM010000002.1"/>
</dbReference>
<dbReference type="Pfam" id="PF00005">
    <property type="entry name" value="ABC_tran"/>
    <property type="match status" value="1"/>
</dbReference>
<keyword evidence="6 9" id="KW-0067">ATP-binding</keyword>
<keyword evidence="5" id="KW-0547">Nucleotide-binding</keyword>
<proteinExistence type="inferred from homology"/>
<evidence type="ECO:0000256" key="1">
    <source>
        <dbReference type="ARBA" id="ARBA00004417"/>
    </source>
</evidence>
<evidence type="ECO:0000256" key="7">
    <source>
        <dbReference type="ARBA" id="ARBA00023136"/>
    </source>
</evidence>
<organism evidence="9 10">
    <name type="scientific">Leeia aquatica</name>
    <dbReference type="NCBI Taxonomy" id="2725557"/>
    <lineage>
        <taxon>Bacteria</taxon>
        <taxon>Pseudomonadati</taxon>
        <taxon>Pseudomonadota</taxon>
        <taxon>Betaproteobacteria</taxon>
        <taxon>Neisseriales</taxon>
        <taxon>Leeiaceae</taxon>
        <taxon>Leeia</taxon>
    </lineage>
</organism>
<dbReference type="InterPro" id="IPR027417">
    <property type="entry name" value="P-loop_NTPase"/>
</dbReference>